<organism evidence="2 3">
    <name type="scientific">Streptomyces filamentosus NRRL 15998</name>
    <dbReference type="NCBI Taxonomy" id="457431"/>
    <lineage>
        <taxon>Bacteria</taxon>
        <taxon>Bacillati</taxon>
        <taxon>Actinomycetota</taxon>
        <taxon>Actinomycetes</taxon>
        <taxon>Kitasatosporales</taxon>
        <taxon>Streptomycetaceae</taxon>
        <taxon>Streptomyces</taxon>
    </lineage>
</organism>
<dbReference type="AlphaFoldDB" id="D6AN73"/>
<feature type="compositionally biased region" description="Low complexity" evidence="1">
    <location>
        <begin position="17"/>
        <end position="31"/>
    </location>
</feature>
<dbReference type="Proteomes" id="UP000003986">
    <property type="component" value="Unassembled WGS sequence"/>
</dbReference>
<evidence type="ECO:0000313" key="3">
    <source>
        <dbReference type="Proteomes" id="UP000003986"/>
    </source>
</evidence>
<reference evidence="3" key="2">
    <citation type="submission" date="2008-12" db="EMBL/GenBank/DDBJ databases">
        <title>Annotation of Streptomyces roseosporus strain NRRL 15998.</title>
        <authorList>
            <consortium name="The Broad Institute Genome Sequencing Platform"/>
            <consortium name="Broad Institute Microbial Sequencing Center"/>
            <person name="Fischbach M."/>
            <person name="Ward D."/>
            <person name="Young S."/>
            <person name="Kodira C.D."/>
            <person name="Zeng Q."/>
            <person name="Koehrsen M."/>
            <person name="Godfrey P."/>
            <person name="Alvarado L."/>
            <person name="Berlin A.M."/>
            <person name="Borenstein D."/>
            <person name="Chen Z."/>
            <person name="Engels R."/>
            <person name="Freedman E."/>
            <person name="Gellesch M."/>
            <person name="Goldberg J."/>
            <person name="Griggs A."/>
            <person name="Gujja S."/>
            <person name="Heiman D.I."/>
            <person name="Hepburn T.A."/>
            <person name="Howarth C."/>
            <person name="Jen D."/>
            <person name="Larson L."/>
            <person name="Lewis B."/>
            <person name="Mehta T."/>
            <person name="Park D."/>
            <person name="Pearson M."/>
            <person name="Roberts A."/>
            <person name="Saif S."/>
            <person name="Shea T.D."/>
            <person name="Shenoy N."/>
            <person name="Sisk P."/>
            <person name="Stolte C."/>
            <person name="Sykes S.N."/>
            <person name="Walk T."/>
            <person name="White J."/>
            <person name="Yandava C."/>
            <person name="Straight P."/>
            <person name="Clardy J."/>
            <person name="Hung D."/>
            <person name="Kolter R."/>
            <person name="Mekalanos J."/>
            <person name="Walker S."/>
            <person name="Walsh C.T."/>
            <person name="Wieland B.L.C."/>
            <person name="Ilzarbe M."/>
            <person name="Galagan J."/>
            <person name="Nusbaum C."/>
            <person name="Birren B."/>
        </authorList>
    </citation>
    <scope>NUCLEOTIDE SEQUENCE [LARGE SCALE GENOMIC DNA]</scope>
    <source>
        <strain evidence="3">NRRL 15998</strain>
    </source>
</reference>
<feature type="region of interest" description="Disordered" evidence="1">
    <location>
        <begin position="1"/>
        <end position="62"/>
    </location>
</feature>
<gene>
    <name evidence="2" type="ORF">SSGG_02847</name>
</gene>
<name>D6AN73_STRFL</name>
<reference evidence="3" key="1">
    <citation type="submission" date="2008-10" db="EMBL/GenBank/DDBJ databases">
        <authorList>
            <person name="Molnar K."/>
        </authorList>
    </citation>
    <scope>NUCLEOTIDE SEQUENCE [LARGE SCALE GENOMIC DNA]</scope>
    <source>
        <strain evidence="3">NRRL 15998</strain>
    </source>
</reference>
<evidence type="ECO:0000256" key="1">
    <source>
        <dbReference type="SAM" id="MobiDB-lite"/>
    </source>
</evidence>
<accession>D6AN73</accession>
<proteinExistence type="predicted"/>
<evidence type="ECO:0000313" key="2">
    <source>
        <dbReference type="EMBL" id="EFE75480.2"/>
    </source>
</evidence>
<sequence>MRSGVRGGAPGTRRRTGLTSRSGEHSGPSTGTSGGGADAFPGLARAGLSQRLRATNSSPSGD</sequence>
<dbReference type="EMBL" id="DS999644">
    <property type="protein sequence ID" value="EFE75480.2"/>
    <property type="molecule type" value="Genomic_DNA"/>
</dbReference>
<feature type="compositionally biased region" description="Gly residues" evidence="1">
    <location>
        <begin position="1"/>
        <end position="10"/>
    </location>
</feature>
<feature type="compositionally biased region" description="Polar residues" evidence="1">
    <location>
        <begin position="52"/>
        <end position="62"/>
    </location>
</feature>
<protein>
    <submittedName>
        <fullName evidence="2">Predicted protein</fullName>
    </submittedName>
</protein>